<dbReference type="GO" id="GO:0010181">
    <property type="term" value="F:FMN binding"/>
    <property type="evidence" value="ECO:0007669"/>
    <property type="project" value="InterPro"/>
</dbReference>
<evidence type="ECO:0000313" key="8">
    <source>
        <dbReference type="EMBL" id="SNS35504.1"/>
    </source>
</evidence>
<evidence type="ECO:0000256" key="5">
    <source>
        <dbReference type="ARBA" id="ARBA00022982"/>
    </source>
</evidence>
<comment type="cofactor">
    <cofactor evidence="6">
        <name>FMN</name>
        <dbReference type="ChEBI" id="CHEBI:58210"/>
    </cofactor>
</comment>
<protein>
    <recommendedName>
        <fullName evidence="6">Ion-translocating oxidoreductase complex subunit G</fullName>
        <ecNumber evidence="6">7.-.-.-</ecNumber>
    </recommendedName>
    <alternativeName>
        <fullName evidence="6">Rnf electron transport complex subunit G</fullName>
    </alternativeName>
</protein>
<dbReference type="RefSeq" id="WP_089282799.1">
    <property type="nucleotide sequence ID" value="NZ_FZOJ01000008.1"/>
</dbReference>
<dbReference type="OrthoDB" id="9787579at2"/>
<evidence type="ECO:0000256" key="4">
    <source>
        <dbReference type="ARBA" id="ARBA00022643"/>
    </source>
</evidence>
<dbReference type="Pfam" id="PF04205">
    <property type="entry name" value="FMN_bind"/>
    <property type="match status" value="1"/>
</dbReference>
<dbReference type="PANTHER" id="PTHR36118:SF1">
    <property type="entry name" value="ION-TRANSLOCATING OXIDOREDUCTASE COMPLEX SUBUNIT G"/>
    <property type="match status" value="1"/>
</dbReference>
<dbReference type="PANTHER" id="PTHR36118">
    <property type="entry name" value="ION-TRANSLOCATING OXIDOREDUCTASE COMPLEX SUBUNIT G"/>
    <property type="match status" value="1"/>
</dbReference>
<dbReference type="EC" id="7.-.-.-" evidence="6"/>
<dbReference type="HAMAP" id="MF_00479">
    <property type="entry name" value="RsxG_RnfG"/>
    <property type="match status" value="1"/>
</dbReference>
<keyword evidence="9" id="KW-1185">Reference proteome</keyword>
<feature type="modified residue" description="FMN phosphoryl threonine" evidence="6">
    <location>
        <position position="165"/>
    </location>
</feature>
<dbReference type="NCBIfam" id="TIGR01947">
    <property type="entry name" value="rnfG"/>
    <property type="match status" value="1"/>
</dbReference>
<gene>
    <name evidence="6" type="primary">rnfG</name>
    <name evidence="8" type="ORF">SAMN05446037_1008124</name>
</gene>
<dbReference type="GO" id="GO:0022900">
    <property type="term" value="P:electron transport chain"/>
    <property type="evidence" value="ECO:0007669"/>
    <property type="project" value="UniProtKB-UniRule"/>
</dbReference>
<comment type="function">
    <text evidence="6">Part of a membrane-bound complex that couples electron transfer with translocation of ions across the membrane.</text>
</comment>
<evidence type="ECO:0000259" key="7">
    <source>
        <dbReference type="SMART" id="SM00900"/>
    </source>
</evidence>
<feature type="domain" description="FMN-binding" evidence="7">
    <location>
        <begin position="92"/>
        <end position="182"/>
    </location>
</feature>
<keyword evidence="6" id="KW-0812">Transmembrane</keyword>
<keyword evidence="6" id="KW-1278">Translocase</keyword>
<keyword evidence="6" id="KW-1133">Transmembrane helix</keyword>
<dbReference type="InterPro" id="IPR010209">
    <property type="entry name" value="Ion_transpt_RnfG/RsxG"/>
</dbReference>
<dbReference type="GO" id="GO:0009055">
    <property type="term" value="F:electron transfer activity"/>
    <property type="evidence" value="ECO:0007669"/>
    <property type="project" value="InterPro"/>
</dbReference>
<proteinExistence type="inferred from homology"/>
<evidence type="ECO:0000256" key="1">
    <source>
        <dbReference type="ARBA" id="ARBA00022448"/>
    </source>
</evidence>
<keyword evidence="2 6" id="KW-0597">Phosphoprotein</keyword>
<accession>A0A239DV73</accession>
<dbReference type="InterPro" id="IPR007329">
    <property type="entry name" value="FMN-bd"/>
</dbReference>
<dbReference type="AlphaFoldDB" id="A0A239DV73"/>
<evidence type="ECO:0000256" key="2">
    <source>
        <dbReference type="ARBA" id="ARBA00022553"/>
    </source>
</evidence>
<reference evidence="8 9" key="1">
    <citation type="submission" date="2017-06" db="EMBL/GenBank/DDBJ databases">
        <authorList>
            <person name="Kim H.J."/>
            <person name="Triplett B.A."/>
        </authorList>
    </citation>
    <scope>NUCLEOTIDE SEQUENCE [LARGE SCALE GENOMIC DNA]</scope>
    <source>
        <strain evidence="8 9">SCA</strain>
    </source>
</reference>
<dbReference type="Proteomes" id="UP000198304">
    <property type="component" value="Unassembled WGS sequence"/>
</dbReference>
<dbReference type="SMART" id="SM00900">
    <property type="entry name" value="FMN_bind"/>
    <property type="match status" value="1"/>
</dbReference>
<keyword evidence="3 6" id="KW-0285">Flavoprotein</keyword>
<evidence type="ECO:0000256" key="3">
    <source>
        <dbReference type="ARBA" id="ARBA00022630"/>
    </source>
</evidence>
<evidence type="ECO:0000313" key="9">
    <source>
        <dbReference type="Proteomes" id="UP000198304"/>
    </source>
</evidence>
<keyword evidence="6" id="KW-0472">Membrane</keyword>
<evidence type="ECO:0000256" key="6">
    <source>
        <dbReference type="HAMAP-Rule" id="MF_00479"/>
    </source>
</evidence>
<keyword evidence="4 6" id="KW-0288">FMN</keyword>
<comment type="subcellular location">
    <subcellularLocation>
        <location evidence="6">Cell membrane</location>
        <topology evidence="6">Single-pass membrane protein</topology>
    </subcellularLocation>
</comment>
<keyword evidence="1 6" id="KW-0813">Transport</keyword>
<dbReference type="GO" id="GO:0005886">
    <property type="term" value="C:plasma membrane"/>
    <property type="evidence" value="ECO:0007669"/>
    <property type="project" value="UniProtKB-SubCell"/>
</dbReference>
<dbReference type="EMBL" id="FZOJ01000008">
    <property type="protein sequence ID" value="SNS35504.1"/>
    <property type="molecule type" value="Genomic_DNA"/>
</dbReference>
<comment type="similarity">
    <text evidence="6">Belongs to the RnfG family.</text>
</comment>
<organism evidence="8 9">
    <name type="scientific">Anaerovirgula multivorans</name>
    <dbReference type="NCBI Taxonomy" id="312168"/>
    <lineage>
        <taxon>Bacteria</taxon>
        <taxon>Bacillati</taxon>
        <taxon>Bacillota</taxon>
        <taxon>Clostridia</taxon>
        <taxon>Peptostreptococcales</taxon>
        <taxon>Natronincolaceae</taxon>
        <taxon>Anaerovirgula</taxon>
    </lineage>
</organism>
<dbReference type="PIRSF" id="PIRSF006091">
    <property type="entry name" value="E_trnsport_RnfG"/>
    <property type="match status" value="1"/>
</dbReference>
<comment type="subunit">
    <text evidence="6">The complex is composed of six subunits: RnfA, RnfB, RnfC, RnfD, RnfE and RnfG.</text>
</comment>
<keyword evidence="6" id="KW-1003">Cell membrane</keyword>
<name>A0A239DV73_9FIRM</name>
<keyword evidence="5 6" id="KW-0249">Electron transport</keyword>
<sequence>MKEIIKLGVILLIITSVAGLILGFTNDLTQGIIQERALAETREALIALLPEAEDFAIIDDEEMLSRRNILEVYEGISNGEVIGYTVQVNPQGYDGRIKMLVGISGEGRITGVKVGEHTETPGVGSKIADASFTNQFLDKSTEAEFIPTKGGETDDQYIEAISGATVSSEAAVEGVNSARSLFEEVLKNR</sequence>